<sequence length="305" mass="33549">MAPTFRQLRYFAVLAEELHFGRAARRLNMSQPPLSTGIRQLEEDLQVRLVERSSRRVTLTRAGETFAVRARMLLGQLSEAEALTRKIAASPGGVVRVGLVPSMIFRGLPGMLHAFRERHAGYTVEIREMNSATQLAAIFESKIDIGFVHGMPLPPGVASLLIMDEPFVCCLPASHPLAALKQVSLRALALEPLIIFARPLAPHYHDHIIALFRDAGVEPRIMHEVSHWLTVVALVAHELGIALVPRSLSHAGIARTVFLPLEEAAGLHEARAIWSSEEQHDGRDRLIACVREVLDRTAPGTIGPA</sequence>
<proteinExistence type="inferred from homology"/>
<reference evidence="6 7" key="1">
    <citation type="submission" date="2019-04" db="EMBL/GenBank/DDBJ databases">
        <title>Phreatobacter aquaticus sp. nov.</title>
        <authorList>
            <person name="Choi A."/>
        </authorList>
    </citation>
    <scope>NUCLEOTIDE SEQUENCE [LARGE SCALE GENOMIC DNA]</scope>
    <source>
        <strain evidence="6 7">KCTC 52518</strain>
    </source>
</reference>
<evidence type="ECO:0000256" key="2">
    <source>
        <dbReference type="ARBA" id="ARBA00023015"/>
    </source>
</evidence>
<dbReference type="PANTHER" id="PTHR30346">
    <property type="entry name" value="TRANSCRIPTIONAL DUAL REGULATOR HCAR-RELATED"/>
    <property type="match status" value="1"/>
</dbReference>
<dbReference type="InterPro" id="IPR000847">
    <property type="entry name" value="LysR_HTH_N"/>
</dbReference>
<dbReference type="SUPFAM" id="SSF46785">
    <property type="entry name" value="Winged helix' DNA-binding domain"/>
    <property type="match status" value="1"/>
</dbReference>
<dbReference type="Gene3D" id="1.10.10.10">
    <property type="entry name" value="Winged helix-like DNA-binding domain superfamily/Winged helix DNA-binding domain"/>
    <property type="match status" value="1"/>
</dbReference>
<dbReference type="OrthoDB" id="9815174at2"/>
<dbReference type="PRINTS" id="PR00039">
    <property type="entry name" value="HTHLYSR"/>
</dbReference>
<dbReference type="Gene3D" id="3.40.190.10">
    <property type="entry name" value="Periplasmic binding protein-like II"/>
    <property type="match status" value="2"/>
</dbReference>
<keyword evidence="3" id="KW-0238">DNA-binding</keyword>
<dbReference type="RefSeq" id="WP_136959836.1">
    <property type="nucleotide sequence ID" value="NZ_CP039690.1"/>
</dbReference>
<evidence type="ECO:0000313" key="7">
    <source>
        <dbReference type="Proteomes" id="UP000298781"/>
    </source>
</evidence>
<dbReference type="GO" id="GO:0003677">
    <property type="term" value="F:DNA binding"/>
    <property type="evidence" value="ECO:0007669"/>
    <property type="project" value="UniProtKB-KW"/>
</dbReference>
<dbReference type="FunFam" id="1.10.10.10:FF:000001">
    <property type="entry name" value="LysR family transcriptional regulator"/>
    <property type="match status" value="1"/>
</dbReference>
<evidence type="ECO:0000256" key="1">
    <source>
        <dbReference type="ARBA" id="ARBA00009437"/>
    </source>
</evidence>
<keyword evidence="2" id="KW-0805">Transcription regulation</keyword>
<dbReference type="InterPro" id="IPR036388">
    <property type="entry name" value="WH-like_DNA-bd_sf"/>
</dbReference>
<dbReference type="EMBL" id="CP039690">
    <property type="protein sequence ID" value="QCI64382.1"/>
    <property type="molecule type" value="Genomic_DNA"/>
</dbReference>
<gene>
    <name evidence="6" type="ORF">E8M01_09155</name>
</gene>
<dbReference type="GO" id="GO:0003700">
    <property type="term" value="F:DNA-binding transcription factor activity"/>
    <property type="evidence" value="ECO:0007669"/>
    <property type="project" value="InterPro"/>
</dbReference>
<evidence type="ECO:0000256" key="3">
    <source>
        <dbReference type="ARBA" id="ARBA00023125"/>
    </source>
</evidence>
<dbReference type="PANTHER" id="PTHR30346:SF0">
    <property type="entry name" value="HCA OPERON TRANSCRIPTIONAL ACTIVATOR HCAR"/>
    <property type="match status" value="1"/>
</dbReference>
<evidence type="ECO:0000313" key="6">
    <source>
        <dbReference type="EMBL" id="QCI64382.1"/>
    </source>
</evidence>
<dbReference type="SUPFAM" id="SSF53850">
    <property type="entry name" value="Periplasmic binding protein-like II"/>
    <property type="match status" value="1"/>
</dbReference>
<comment type="similarity">
    <text evidence="1">Belongs to the LysR transcriptional regulatory family.</text>
</comment>
<dbReference type="InterPro" id="IPR036390">
    <property type="entry name" value="WH_DNA-bd_sf"/>
</dbReference>
<accession>A0A4D7B8F4</accession>
<dbReference type="Pfam" id="PF03466">
    <property type="entry name" value="LysR_substrate"/>
    <property type="match status" value="1"/>
</dbReference>
<dbReference type="AlphaFoldDB" id="A0A4D7B8F4"/>
<evidence type="ECO:0000259" key="5">
    <source>
        <dbReference type="PROSITE" id="PS50931"/>
    </source>
</evidence>
<dbReference type="Proteomes" id="UP000298781">
    <property type="component" value="Chromosome"/>
</dbReference>
<dbReference type="GO" id="GO:0032993">
    <property type="term" value="C:protein-DNA complex"/>
    <property type="evidence" value="ECO:0007669"/>
    <property type="project" value="TreeGrafter"/>
</dbReference>
<protein>
    <submittedName>
        <fullName evidence="6">LysR family transcriptional regulator</fullName>
    </submittedName>
</protein>
<feature type="domain" description="HTH lysR-type" evidence="5">
    <location>
        <begin position="3"/>
        <end position="60"/>
    </location>
</feature>
<dbReference type="PROSITE" id="PS50931">
    <property type="entry name" value="HTH_LYSR"/>
    <property type="match status" value="1"/>
</dbReference>
<name>A0A4D7B8F4_9HYPH</name>
<dbReference type="KEGG" id="pstg:E8M01_09155"/>
<organism evidence="6 7">
    <name type="scientific">Phreatobacter stygius</name>
    <dbReference type="NCBI Taxonomy" id="1940610"/>
    <lineage>
        <taxon>Bacteria</taxon>
        <taxon>Pseudomonadati</taxon>
        <taxon>Pseudomonadota</taxon>
        <taxon>Alphaproteobacteria</taxon>
        <taxon>Hyphomicrobiales</taxon>
        <taxon>Phreatobacteraceae</taxon>
        <taxon>Phreatobacter</taxon>
    </lineage>
</organism>
<dbReference type="Pfam" id="PF00126">
    <property type="entry name" value="HTH_1"/>
    <property type="match status" value="1"/>
</dbReference>
<dbReference type="InterPro" id="IPR005119">
    <property type="entry name" value="LysR_subst-bd"/>
</dbReference>
<keyword evidence="4" id="KW-0804">Transcription</keyword>
<evidence type="ECO:0000256" key="4">
    <source>
        <dbReference type="ARBA" id="ARBA00023163"/>
    </source>
</evidence>
<keyword evidence="7" id="KW-1185">Reference proteome</keyword>